<dbReference type="GeneID" id="87874539"/>
<dbReference type="RefSeq" id="XP_062693563.1">
    <property type="nucleotide sequence ID" value="XM_062836917.1"/>
</dbReference>
<protein>
    <submittedName>
        <fullName evidence="1">Uncharacterized protein</fullName>
    </submittedName>
</protein>
<name>A0AAJ0I8W2_9PEZI</name>
<dbReference type="Proteomes" id="UP001285908">
    <property type="component" value="Unassembled WGS sequence"/>
</dbReference>
<reference evidence="1 2" key="1">
    <citation type="journal article" date="2023" name="Mol. Phylogenet. Evol.">
        <title>Genome-scale phylogeny and comparative genomics of the fungal order Sordariales.</title>
        <authorList>
            <person name="Hensen N."/>
            <person name="Bonometti L."/>
            <person name="Westerberg I."/>
            <person name="Brannstrom I.O."/>
            <person name="Guillou S."/>
            <person name="Cros-Aarteil S."/>
            <person name="Calhoun S."/>
            <person name="Haridas S."/>
            <person name="Kuo A."/>
            <person name="Mondo S."/>
            <person name="Pangilinan J."/>
            <person name="Riley R."/>
            <person name="LaButti K."/>
            <person name="Andreopoulos B."/>
            <person name="Lipzen A."/>
            <person name="Chen C."/>
            <person name="Yan M."/>
            <person name="Daum C."/>
            <person name="Ng V."/>
            <person name="Clum A."/>
            <person name="Steindorff A."/>
            <person name="Ohm R.A."/>
            <person name="Martin F."/>
            <person name="Silar P."/>
            <person name="Natvig D.O."/>
            <person name="Lalanne C."/>
            <person name="Gautier V."/>
            <person name="Ament-Velasquez S.L."/>
            <person name="Kruys A."/>
            <person name="Hutchinson M.I."/>
            <person name="Powell A.J."/>
            <person name="Barry K."/>
            <person name="Miller A.N."/>
            <person name="Grigoriev I.V."/>
            <person name="Debuchy R."/>
            <person name="Gladieux P."/>
            <person name="Hiltunen Thoren M."/>
            <person name="Johannesson H."/>
        </authorList>
    </citation>
    <scope>NUCLEOTIDE SEQUENCE [LARGE SCALE GENOMIC DNA]</scope>
    <source>
        <strain evidence="1 2">FGSC 10403</strain>
    </source>
</reference>
<keyword evidence="2" id="KW-1185">Reference proteome</keyword>
<dbReference type="AlphaFoldDB" id="A0AAJ0I8W2"/>
<gene>
    <name evidence="1" type="ORF">B0T23DRAFT_375947</name>
</gene>
<accession>A0AAJ0I8W2</accession>
<evidence type="ECO:0000313" key="2">
    <source>
        <dbReference type="Proteomes" id="UP001285908"/>
    </source>
</evidence>
<comment type="caution">
    <text evidence="1">The sequence shown here is derived from an EMBL/GenBank/DDBJ whole genome shotgun (WGS) entry which is preliminary data.</text>
</comment>
<evidence type="ECO:0000313" key="1">
    <source>
        <dbReference type="EMBL" id="KAK3494134.1"/>
    </source>
</evidence>
<proteinExistence type="predicted"/>
<dbReference type="EMBL" id="JAULSX010000003">
    <property type="protein sequence ID" value="KAK3494134.1"/>
    <property type="molecule type" value="Genomic_DNA"/>
</dbReference>
<organism evidence="1 2">
    <name type="scientific">Neurospora hispaniola</name>
    <dbReference type="NCBI Taxonomy" id="588809"/>
    <lineage>
        <taxon>Eukaryota</taxon>
        <taxon>Fungi</taxon>
        <taxon>Dikarya</taxon>
        <taxon>Ascomycota</taxon>
        <taxon>Pezizomycotina</taxon>
        <taxon>Sordariomycetes</taxon>
        <taxon>Sordariomycetidae</taxon>
        <taxon>Sordariales</taxon>
        <taxon>Sordariaceae</taxon>
        <taxon>Neurospora</taxon>
    </lineage>
</organism>
<sequence>MLLWKKVEGTKTQQEPLTAPWLVCWQSSRKKKKPNRLSKRPICRTPIRLGAKRMSRNPRKSLATPLVPRQLSTLHLCFHSSILTAVSSPSVYTTTGEPPIRPTDPKSQAFRFPLRLLLVSSSPFFCFRHWSPPQSNFKPLTPLLVPARPLPNLDPPARTRSFRFRW</sequence>